<dbReference type="PANTHER" id="PTHR11960">
    <property type="entry name" value="EUKARYOTIC TRANSLATION INITIATION FACTOR 4E RELATED"/>
    <property type="match status" value="1"/>
</dbReference>
<name>A0A0D2X5E6_CAPO3</name>
<evidence type="ECO:0000256" key="5">
    <source>
        <dbReference type="ARBA" id="ARBA00022917"/>
    </source>
</evidence>
<dbReference type="SUPFAM" id="SSF55418">
    <property type="entry name" value="eIF4e-like"/>
    <property type="match status" value="1"/>
</dbReference>
<evidence type="ECO:0000256" key="2">
    <source>
        <dbReference type="ARBA" id="ARBA00022540"/>
    </source>
</evidence>
<sequence>MAAEGRQQTQTASAAAPQQQAQQAQPQQQQQALAPLMTSLSTRHELQFSWTLYYDNPPRDADWNNFKQYLTSVITFRTVEDFWGAINNIRPPSGLPTGANYSLFKGDVLPVWEDSANNKGGKWLINVNRKTARLDEMWLNTMLGLIGENFEVQDEITGAVCSLRPKGDRVALWTRTTDESVRVMGEKFKAAVQPDEPLNFMSHSDAGGSFKVKSKYIIN</sequence>
<evidence type="ECO:0000256" key="3">
    <source>
        <dbReference type="ARBA" id="ARBA00022845"/>
    </source>
</evidence>
<dbReference type="InterPro" id="IPR023398">
    <property type="entry name" value="TIF_eIF4e-like"/>
</dbReference>
<keyword evidence="3" id="KW-0810">Translation regulation</keyword>
<dbReference type="GO" id="GO:0006417">
    <property type="term" value="P:regulation of translation"/>
    <property type="evidence" value="ECO:0007669"/>
    <property type="project" value="UniProtKB-KW"/>
</dbReference>
<dbReference type="OMA" id="EEFWAIV"/>
<evidence type="ECO:0000256" key="1">
    <source>
        <dbReference type="ARBA" id="ARBA00009860"/>
    </source>
</evidence>
<dbReference type="GO" id="GO:0003743">
    <property type="term" value="F:translation initiation factor activity"/>
    <property type="evidence" value="ECO:0007669"/>
    <property type="project" value="UniProtKB-KW"/>
</dbReference>
<dbReference type="Gene3D" id="3.30.760.10">
    <property type="entry name" value="RNA Cap, Translation Initiation Factor Eif4e"/>
    <property type="match status" value="1"/>
</dbReference>
<keyword evidence="5 6" id="KW-0648">Protein biosynthesis</keyword>
<dbReference type="EMBL" id="KE346375">
    <property type="protein sequence ID" value="KJE97674.1"/>
    <property type="molecule type" value="Genomic_DNA"/>
</dbReference>
<accession>A0A0D2X5E6</accession>
<dbReference type="FunCoup" id="A0A0D2X5E6">
    <property type="interactions" value="352"/>
</dbReference>
<dbReference type="eggNOG" id="KOG1670">
    <property type="taxonomic scope" value="Eukaryota"/>
</dbReference>
<feature type="compositionally biased region" description="Low complexity" evidence="7">
    <location>
        <begin position="7"/>
        <end position="32"/>
    </location>
</feature>
<dbReference type="AlphaFoldDB" id="A0A0D2X5E6"/>
<organism evidence="8 9">
    <name type="scientific">Capsaspora owczarzaki (strain ATCC 30864)</name>
    <dbReference type="NCBI Taxonomy" id="595528"/>
    <lineage>
        <taxon>Eukaryota</taxon>
        <taxon>Filasterea</taxon>
        <taxon>Capsaspora</taxon>
    </lineage>
</organism>
<dbReference type="InterPro" id="IPR001040">
    <property type="entry name" value="TIF_eIF_4E"/>
</dbReference>
<keyword evidence="2 6" id="KW-0396">Initiation factor</keyword>
<evidence type="ECO:0000256" key="7">
    <source>
        <dbReference type="SAM" id="MobiDB-lite"/>
    </source>
</evidence>
<evidence type="ECO:0000313" key="8">
    <source>
        <dbReference type="EMBL" id="KJE97674.1"/>
    </source>
</evidence>
<dbReference type="Pfam" id="PF01652">
    <property type="entry name" value="IF4E"/>
    <property type="match status" value="1"/>
</dbReference>
<dbReference type="GO" id="GO:0016281">
    <property type="term" value="C:eukaryotic translation initiation factor 4F complex"/>
    <property type="evidence" value="ECO:0007669"/>
    <property type="project" value="TreeGrafter"/>
</dbReference>
<keyword evidence="9" id="KW-1185">Reference proteome</keyword>
<keyword evidence="4 6" id="KW-0694">RNA-binding</keyword>
<evidence type="ECO:0000313" key="9">
    <source>
        <dbReference type="Proteomes" id="UP000008743"/>
    </source>
</evidence>
<protein>
    <submittedName>
        <fullName evidence="8">Eukaryotic initiation factor iso4E</fullName>
    </submittedName>
</protein>
<gene>
    <name evidence="8" type="ORF">CAOG_007781</name>
</gene>
<dbReference type="PANTHER" id="PTHR11960:SF8">
    <property type="entry name" value="EUKARYOTIC TRANSLATION INITIATION FACTOR 4E1-RELATED"/>
    <property type="match status" value="1"/>
</dbReference>
<dbReference type="InParanoid" id="A0A0D2X5E6"/>
<evidence type="ECO:0000256" key="6">
    <source>
        <dbReference type="RuleBase" id="RU004374"/>
    </source>
</evidence>
<dbReference type="RefSeq" id="XP_004342854.1">
    <property type="nucleotide sequence ID" value="XM_004342805.2"/>
</dbReference>
<comment type="similarity">
    <text evidence="1 6">Belongs to the eukaryotic initiation factor 4E family.</text>
</comment>
<dbReference type="PhylomeDB" id="A0A0D2X5E6"/>
<proteinExistence type="inferred from homology"/>
<dbReference type="GO" id="GO:0000340">
    <property type="term" value="F:RNA 7-methylguanosine cap binding"/>
    <property type="evidence" value="ECO:0007669"/>
    <property type="project" value="TreeGrafter"/>
</dbReference>
<dbReference type="OrthoDB" id="590761at2759"/>
<dbReference type="Proteomes" id="UP000008743">
    <property type="component" value="Unassembled WGS sequence"/>
</dbReference>
<feature type="region of interest" description="Disordered" evidence="7">
    <location>
        <begin position="1"/>
        <end position="32"/>
    </location>
</feature>
<dbReference type="STRING" id="595528.A0A0D2X5E6"/>
<evidence type="ECO:0000256" key="4">
    <source>
        <dbReference type="ARBA" id="ARBA00022884"/>
    </source>
</evidence>
<reference evidence="9" key="1">
    <citation type="submission" date="2011-02" db="EMBL/GenBank/DDBJ databases">
        <title>The Genome Sequence of Capsaspora owczarzaki ATCC 30864.</title>
        <authorList>
            <person name="Russ C."/>
            <person name="Cuomo C."/>
            <person name="Burger G."/>
            <person name="Gray M.W."/>
            <person name="Holland P.W.H."/>
            <person name="King N."/>
            <person name="Lang F.B.F."/>
            <person name="Roger A.J."/>
            <person name="Ruiz-Trillo I."/>
            <person name="Young S.K."/>
            <person name="Zeng Q."/>
            <person name="Gargeya S."/>
            <person name="Alvarado L."/>
            <person name="Berlin A."/>
            <person name="Chapman S.B."/>
            <person name="Chen Z."/>
            <person name="Freedman E."/>
            <person name="Gellesch M."/>
            <person name="Goldberg J."/>
            <person name="Griggs A."/>
            <person name="Gujja S."/>
            <person name="Heilman E."/>
            <person name="Heiman D."/>
            <person name="Howarth C."/>
            <person name="Mehta T."/>
            <person name="Neiman D."/>
            <person name="Pearson M."/>
            <person name="Roberts A."/>
            <person name="Saif S."/>
            <person name="Shea T."/>
            <person name="Shenoy N."/>
            <person name="Sisk P."/>
            <person name="Stolte C."/>
            <person name="Sykes S."/>
            <person name="White J."/>
            <person name="Yandava C."/>
            <person name="Haas B."/>
            <person name="Nusbaum C."/>
            <person name="Birren B."/>
        </authorList>
    </citation>
    <scope>NUCLEOTIDE SEQUENCE</scope>
    <source>
        <strain evidence="9">ATCC 30864</strain>
    </source>
</reference>